<sequence>MFERTNEASEIESISYQTLSGLSYWAGFVGVWTIIGAVLGIIGSIAGMVANPFSIFGVISAVIALIMGLKLRSSKKEFDSFVHSKASINLEIALDSLRHYFRILLVLNIVLFAVIALLLLLFLQSRKKTSFRSESIIHKVERISELSTARMTTLLIFEPERGSLVPGTVQRFIFIVPFQVRG</sequence>
<accession>A0A117M4S5</accession>
<feature type="transmembrane region" description="Helical" evidence="1">
    <location>
        <begin position="22"/>
        <end position="42"/>
    </location>
</feature>
<keyword evidence="1" id="KW-1133">Transmembrane helix</keyword>
<feature type="transmembrane region" description="Helical" evidence="1">
    <location>
        <begin position="49"/>
        <end position="69"/>
    </location>
</feature>
<dbReference type="InterPro" id="IPR035287">
    <property type="entry name" value="DUF5362"/>
</dbReference>
<dbReference type="EMBL" id="LGGW01000263">
    <property type="protein sequence ID" value="KUK84337.1"/>
    <property type="molecule type" value="Genomic_DNA"/>
</dbReference>
<dbReference type="Proteomes" id="UP000055014">
    <property type="component" value="Unassembled WGS sequence"/>
</dbReference>
<protein>
    <submittedName>
        <fullName evidence="2">Uncharacterized protein</fullName>
    </submittedName>
</protein>
<keyword evidence="1" id="KW-0472">Membrane</keyword>
<name>A0A117M4S5_9BACT</name>
<evidence type="ECO:0000313" key="2">
    <source>
        <dbReference type="EMBL" id="KUK84337.1"/>
    </source>
</evidence>
<organism evidence="2 3">
    <name type="scientific">Mesotoga infera</name>
    <dbReference type="NCBI Taxonomy" id="1236046"/>
    <lineage>
        <taxon>Bacteria</taxon>
        <taxon>Thermotogati</taxon>
        <taxon>Thermotogota</taxon>
        <taxon>Thermotogae</taxon>
        <taxon>Kosmotogales</taxon>
        <taxon>Kosmotogaceae</taxon>
        <taxon>Mesotoga</taxon>
    </lineage>
</organism>
<dbReference type="AlphaFoldDB" id="A0A117M4S5"/>
<dbReference type="Pfam" id="PF17319">
    <property type="entry name" value="DUF5362"/>
    <property type="match status" value="1"/>
</dbReference>
<keyword evidence="1" id="KW-0812">Transmembrane</keyword>
<feature type="transmembrane region" description="Helical" evidence="1">
    <location>
        <begin position="100"/>
        <end position="123"/>
    </location>
</feature>
<evidence type="ECO:0000313" key="3">
    <source>
        <dbReference type="Proteomes" id="UP000055014"/>
    </source>
</evidence>
<reference evidence="3" key="1">
    <citation type="journal article" date="2015" name="MBio">
        <title>Genome-Resolved Metagenomic Analysis Reveals Roles for Candidate Phyla and Other Microbial Community Members in Biogeochemical Transformations in Oil Reservoirs.</title>
        <authorList>
            <person name="Hu P."/>
            <person name="Tom L."/>
            <person name="Singh A."/>
            <person name="Thomas B.C."/>
            <person name="Baker B.J."/>
            <person name="Piceno Y.M."/>
            <person name="Andersen G.L."/>
            <person name="Banfield J.F."/>
        </authorList>
    </citation>
    <scope>NUCLEOTIDE SEQUENCE [LARGE SCALE GENOMIC DNA]</scope>
</reference>
<proteinExistence type="predicted"/>
<comment type="caution">
    <text evidence="2">The sequence shown here is derived from an EMBL/GenBank/DDBJ whole genome shotgun (WGS) entry which is preliminary data.</text>
</comment>
<evidence type="ECO:0000256" key="1">
    <source>
        <dbReference type="SAM" id="Phobius"/>
    </source>
</evidence>
<dbReference type="PATRIC" id="fig|1236046.5.peg.684"/>
<gene>
    <name evidence="2" type="ORF">XE02_1708</name>
</gene>